<dbReference type="OrthoDB" id="4554604at2"/>
<evidence type="ECO:0000313" key="2">
    <source>
        <dbReference type="Proteomes" id="UP000198242"/>
    </source>
</evidence>
<protein>
    <submittedName>
        <fullName evidence="1">Uncharacterized protein</fullName>
    </submittedName>
</protein>
<accession>A0A1C4WHX4</accession>
<dbReference type="RefSeq" id="WP_089006357.1">
    <property type="nucleotide sequence ID" value="NZ_LT607411.1"/>
</dbReference>
<reference evidence="2" key="1">
    <citation type="submission" date="2016-06" db="EMBL/GenBank/DDBJ databases">
        <authorList>
            <person name="Varghese N."/>
            <person name="Submissions Spin"/>
        </authorList>
    </citation>
    <scope>NUCLEOTIDE SEQUENCE [LARGE SCALE GENOMIC DNA]</scope>
    <source>
        <strain evidence="2">DSM 43909</strain>
    </source>
</reference>
<dbReference type="Proteomes" id="UP000198242">
    <property type="component" value="Chromosome I"/>
</dbReference>
<dbReference type="AlphaFoldDB" id="A0A1C4WHX4"/>
<proteinExistence type="predicted"/>
<keyword evidence="2" id="KW-1185">Reference proteome</keyword>
<organism evidence="1 2">
    <name type="scientific">Micromonospora viridifaciens</name>
    <dbReference type="NCBI Taxonomy" id="1881"/>
    <lineage>
        <taxon>Bacteria</taxon>
        <taxon>Bacillati</taxon>
        <taxon>Actinomycetota</taxon>
        <taxon>Actinomycetes</taxon>
        <taxon>Micromonosporales</taxon>
        <taxon>Micromonosporaceae</taxon>
        <taxon>Micromonospora</taxon>
    </lineage>
</organism>
<sequence>MPYEWEEWALRALAGVQPYEVRQALEAKQRWPRPAADAAGFQVLTVWARTHDGRPLIVAVHHVHGFTWKIIGARDMADAELAEFTRWEQTR</sequence>
<dbReference type="EMBL" id="LT607411">
    <property type="protein sequence ID" value="SCE95780.1"/>
    <property type="molecule type" value="Genomic_DNA"/>
</dbReference>
<name>A0A1C4WHX4_MICVI</name>
<gene>
    <name evidence="1" type="ORF">GA0074695_2456</name>
</gene>
<evidence type="ECO:0000313" key="1">
    <source>
        <dbReference type="EMBL" id="SCE95780.1"/>
    </source>
</evidence>